<gene>
    <name evidence="1" type="ORF">HP467_03485</name>
</gene>
<reference evidence="1 2" key="1">
    <citation type="submission" date="2020-05" db="EMBL/GenBank/DDBJ databases">
        <title>Genome Sequencing of Type Strains.</title>
        <authorList>
            <person name="Lemaire J.F."/>
            <person name="Inderbitzin P."/>
            <person name="Gregorio O.A."/>
            <person name="Collins S.B."/>
            <person name="Wespe N."/>
            <person name="Knight-Connoni V."/>
        </authorList>
    </citation>
    <scope>NUCLEOTIDE SEQUENCE [LARGE SCALE GENOMIC DNA]</scope>
    <source>
        <strain evidence="1 2">DSM 20512</strain>
    </source>
</reference>
<evidence type="ECO:0000313" key="1">
    <source>
        <dbReference type="EMBL" id="NUU27179.1"/>
    </source>
</evidence>
<dbReference type="Proteomes" id="UP000539146">
    <property type="component" value="Unassembled WGS sequence"/>
</dbReference>
<sequence>MSGKRISPLHWSSDDTELWTATDDAGAVVGSVIAAGDYTAVTFDGSVHGTHHSLEAAKDQIDAWHRWTTST</sequence>
<dbReference type="RefSeq" id="WP_175325237.1">
    <property type="nucleotide sequence ID" value="NZ_BAAAWP010000001.1"/>
</dbReference>
<evidence type="ECO:0000313" key="2">
    <source>
        <dbReference type="Proteomes" id="UP000539146"/>
    </source>
</evidence>
<accession>A0A850DRC1</accession>
<protein>
    <submittedName>
        <fullName evidence="1">Uncharacterized protein</fullName>
    </submittedName>
</protein>
<organism evidence="1 2">
    <name type="scientific">Curtobacterium citreum</name>
    <dbReference type="NCBI Taxonomy" id="2036"/>
    <lineage>
        <taxon>Bacteria</taxon>
        <taxon>Bacillati</taxon>
        <taxon>Actinomycetota</taxon>
        <taxon>Actinomycetes</taxon>
        <taxon>Micrococcales</taxon>
        <taxon>Microbacteriaceae</taxon>
        <taxon>Curtobacterium</taxon>
    </lineage>
</organism>
<dbReference type="AlphaFoldDB" id="A0A850DRC1"/>
<comment type="caution">
    <text evidence="1">The sequence shown here is derived from an EMBL/GenBank/DDBJ whole genome shotgun (WGS) entry which is preliminary data.</text>
</comment>
<proteinExistence type="predicted"/>
<dbReference type="EMBL" id="JABMCG010000076">
    <property type="protein sequence ID" value="NUU27179.1"/>
    <property type="molecule type" value="Genomic_DNA"/>
</dbReference>
<name>A0A850DRC1_9MICO</name>